<dbReference type="Gene3D" id="6.10.340.10">
    <property type="match status" value="1"/>
</dbReference>
<dbReference type="InterPro" id="IPR003661">
    <property type="entry name" value="HisK_dim/P_dom"/>
</dbReference>
<keyword evidence="8" id="KW-0547">Nucleotide-binding</keyword>
<proteinExistence type="predicted"/>
<feature type="domain" description="Histidine kinase" evidence="15">
    <location>
        <begin position="259"/>
        <end position="470"/>
    </location>
</feature>
<evidence type="ECO:0000256" key="8">
    <source>
        <dbReference type="ARBA" id="ARBA00022741"/>
    </source>
</evidence>
<dbReference type="GO" id="GO:0000155">
    <property type="term" value="F:phosphorelay sensor kinase activity"/>
    <property type="evidence" value="ECO:0007669"/>
    <property type="project" value="InterPro"/>
</dbReference>
<name>A0A0F9WSL6_9ZZZZ</name>
<evidence type="ECO:0000256" key="9">
    <source>
        <dbReference type="ARBA" id="ARBA00022777"/>
    </source>
</evidence>
<dbReference type="InterPro" id="IPR005467">
    <property type="entry name" value="His_kinase_dom"/>
</dbReference>
<evidence type="ECO:0000256" key="1">
    <source>
        <dbReference type="ARBA" id="ARBA00000085"/>
    </source>
</evidence>
<evidence type="ECO:0000256" key="5">
    <source>
        <dbReference type="ARBA" id="ARBA00022553"/>
    </source>
</evidence>
<keyword evidence="9" id="KW-0418">Kinase</keyword>
<dbReference type="SMART" id="SM00387">
    <property type="entry name" value="HATPase_c"/>
    <property type="match status" value="1"/>
</dbReference>
<evidence type="ECO:0000313" key="17">
    <source>
        <dbReference type="EMBL" id="KKN89266.1"/>
    </source>
</evidence>
<evidence type="ECO:0000256" key="11">
    <source>
        <dbReference type="ARBA" id="ARBA00022989"/>
    </source>
</evidence>
<evidence type="ECO:0000256" key="3">
    <source>
        <dbReference type="ARBA" id="ARBA00012438"/>
    </source>
</evidence>
<dbReference type="InterPro" id="IPR050398">
    <property type="entry name" value="HssS/ArlS-like"/>
</dbReference>
<dbReference type="InterPro" id="IPR036097">
    <property type="entry name" value="HisK_dim/P_sf"/>
</dbReference>
<keyword evidence="11 14" id="KW-1133">Transmembrane helix</keyword>
<dbReference type="Pfam" id="PF00512">
    <property type="entry name" value="HisKA"/>
    <property type="match status" value="1"/>
</dbReference>
<dbReference type="PRINTS" id="PR00344">
    <property type="entry name" value="BCTRLSENSOR"/>
</dbReference>
<dbReference type="SUPFAM" id="SSF158472">
    <property type="entry name" value="HAMP domain-like"/>
    <property type="match status" value="1"/>
</dbReference>
<dbReference type="EC" id="2.7.13.3" evidence="3"/>
<dbReference type="GO" id="GO:0005524">
    <property type="term" value="F:ATP binding"/>
    <property type="evidence" value="ECO:0007669"/>
    <property type="project" value="UniProtKB-KW"/>
</dbReference>
<feature type="domain" description="HAMP" evidence="16">
    <location>
        <begin position="197"/>
        <end position="251"/>
    </location>
</feature>
<keyword evidence="10" id="KW-0067">ATP-binding</keyword>
<evidence type="ECO:0000256" key="4">
    <source>
        <dbReference type="ARBA" id="ARBA00022475"/>
    </source>
</evidence>
<evidence type="ECO:0000256" key="13">
    <source>
        <dbReference type="ARBA" id="ARBA00023136"/>
    </source>
</evidence>
<evidence type="ECO:0000256" key="10">
    <source>
        <dbReference type="ARBA" id="ARBA00022840"/>
    </source>
</evidence>
<sequence>MSLSKANKSTYFAWLKHPGHYLFFKIFIWFWLTIIGTVAALIFLSNITAINAVSNEPLYGPMKKNLIYTAKSIERSAVKHKRTLSEVLVHPRLSKRKLLYLSAAQSDDSLSNKEVPESIDLSLLNFTQNMSPQIIFTEKYQAFGPVNIKVPEGSFYLYEIDINHQPPLIMRFKLMPNWMKIVIAIVASLILSFVFSRNLIAPINSLKKAAIKLSAGNLSARADISVNRKDELGILGRDFNSMANQLELLISSQKRLLADISHELRSPLTRLKMATGLAQMQANDASQSYLLRIEKEANQLDKMIADVLQVSRLEAKSQALSLQKQSLQIIVDHVINDAQFEAKQNNKQLNIVGAVDVNINCDESLIASALENLLRNAIKYANNTISITLKHADAIYIEICDDGCGVPNEQLGKLCEPFFRQSDARDRVSGGTGLGLAIAKNAITAHGGSLVLSNKEQGGLCANITLPLIKE</sequence>
<dbReference type="InterPro" id="IPR036890">
    <property type="entry name" value="HATPase_C_sf"/>
</dbReference>
<evidence type="ECO:0000256" key="6">
    <source>
        <dbReference type="ARBA" id="ARBA00022679"/>
    </source>
</evidence>
<dbReference type="InterPro" id="IPR004358">
    <property type="entry name" value="Sig_transdc_His_kin-like_C"/>
</dbReference>
<comment type="caution">
    <text evidence="17">The sequence shown here is derived from an EMBL/GenBank/DDBJ whole genome shotgun (WGS) entry which is preliminary data.</text>
</comment>
<dbReference type="PANTHER" id="PTHR45528">
    <property type="entry name" value="SENSOR HISTIDINE KINASE CPXA"/>
    <property type="match status" value="1"/>
</dbReference>
<reference evidence="17" key="1">
    <citation type="journal article" date="2015" name="Nature">
        <title>Complex archaea that bridge the gap between prokaryotes and eukaryotes.</title>
        <authorList>
            <person name="Spang A."/>
            <person name="Saw J.H."/>
            <person name="Jorgensen S.L."/>
            <person name="Zaremba-Niedzwiedzka K."/>
            <person name="Martijn J."/>
            <person name="Lind A.E."/>
            <person name="van Eijk R."/>
            <person name="Schleper C."/>
            <person name="Guy L."/>
            <person name="Ettema T.J."/>
        </authorList>
    </citation>
    <scope>NUCLEOTIDE SEQUENCE</scope>
</reference>
<dbReference type="AlphaFoldDB" id="A0A0F9WSL6"/>
<comment type="catalytic activity">
    <reaction evidence="1">
        <text>ATP + protein L-histidine = ADP + protein N-phospho-L-histidine.</text>
        <dbReference type="EC" id="2.7.13.3"/>
    </reaction>
</comment>
<feature type="transmembrane region" description="Helical" evidence="14">
    <location>
        <begin position="178"/>
        <end position="195"/>
    </location>
</feature>
<keyword evidence="13 14" id="KW-0472">Membrane</keyword>
<feature type="transmembrane region" description="Helical" evidence="14">
    <location>
        <begin position="20"/>
        <end position="44"/>
    </location>
</feature>
<organism evidence="17">
    <name type="scientific">marine sediment metagenome</name>
    <dbReference type="NCBI Taxonomy" id="412755"/>
    <lineage>
        <taxon>unclassified sequences</taxon>
        <taxon>metagenomes</taxon>
        <taxon>ecological metagenomes</taxon>
    </lineage>
</organism>
<keyword evidence="7 14" id="KW-0812">Transmembrane</keyword>
<dbReference type="Pfam" id="PF00672">
    <property type="entry name" value="HAMP"/>
    <property type="match status" value="1"/>
</dbReference>
<accession>A0A0F9WSL6</accession>
<dbReference type="EMBL" id="LAZR01000121">
    <property type="protein sequence ID" value="KKN89266.1"/>
    <property type="molecule type" value="Genomic_DNA"/>
</dbReference>
<keyword evidence="6" id="KW-0808">Transferase</keyword>
<dbReference type="SMART" id="SM00304">
    <property type="entry name" value="HAMP"/>
    <property type="match status" value="1"/>
</dbReference>
<dbReference type="Pfam" id="PF02518">
    <property type="entry name" value="HATPase_c"/>
    <property type="match status" value="1"/>
</dbReference>
<evidence type="ECO:0000259" key="15">
    <source>
        <dbReference type="PROSITE" id="PS50109"/>
    </source>
</evidence>
<gene>
    <name evidence="17" type="ORF">LCGC14_0240820</name>
</gene>
<evidence type="ECO:0000256" key="14">
    <source>
        <dbReference type="SAM" id="Phobius"/>
    </source>
</evidence>
<dbReference type="PANTHER" id="PTHR45528:SF1">
    <property type="entry name" value="SENSOR HISTIDINE KINASE CPXA"/>
    <property type="match status" value="1"/>
</dbReference>
<dbReference type="SMART" id="SM00388">
    <property type="entry name" value="HisKA"/>
    <property type="match status" value="1"/>
</dbReference>
<comment type="subcellular location">
    <subcellularLocation>
        <location evidence="2">Cell membrane</location>
        <topology evidence="2">Multi-pass membrane protein</topology>
    </subcellularLocation>
</comment>
<dbReference type="CDD" id="cd06225">
    <property type="entry name" value="HAMP"/>
    <property type="match status" value="1"/>
</dbReference>
<keyword evidence="5" id="KW-0597">Phosphoprotein</keyword>
<dbReference type="SUPFAM" id="SSF55874">
    <property type="entry name" value="ATPase domain of HSP90 chaperone/DNA topoisomerase II/histidine kinase"/>
    <property type="match status" value="1"/>
</dbReference>
<evidence type="ECO:0000256" key="12">
    <source>
        <dbReference type="ARBA" id="ARBA00023012"/>
    </source>
</evidence>
<dbReference type="Gene3D" id="3.30.565.10">
    <property type="entry name" value="Histidine kinase-like ATPase, C-terminal domain"/>
    <property type="match status" value="1"/>
</dbReference>
<evidence type="ECO:0000256" key="2">
    <source>
        <dbReference type="ARBA" id="ARBA00004651"/>
    </source>
</evidence>
<dbReference type="PROSITE" id="PS50885">
    <property type="entry name" value="HAMP"/>
    <property type="match status" value="1"/>
</dbReference>
<evidence type="ECO:0000259" key="16">
    <source>
        <dbReference type="PROSITE" id="PS50885"/>
    </source>
</evidence>
<evidence type="ECO:0000256" key="7">
    <source>
        <dbReference type="ARBA" id="ARBA00022692"/>
    </source>
</evidence>
<dbReference type="InterPro" id="IPR003594">
    <property type="entry name" value="HATPase_dom"/>
</dbReference>
<keyword evidence="12" id="KW-0902">Two-component regulatory system</keyword>
<dbReference type="CDD" id="cd00082">
    <property type="entry name" value="HisKA"/>
    <property type="match status" value="1"/>
</dbReference>
<dbReference type="SUPFAM" id="SSF47384">
    <property type="entry name" value="Homodimeric domain of signal transducing histidine kinase"/>
    <property type="match status" value="1"/>
</dbReference>
<protein>
    <recommendedName>
        <fullName evidence="3">histidine kinase</fullName>
        <ecNumber evidence="3">2.7.13.3</ecNumber>
    </recommendedName>
</protein>
<dbReference type="InterPro" id="IPR003660">
    <property type="entry name" value="HAMP_dom"/>
</dbReference>
<dbReference type="Gene3D" id="1.10.287.130">
    <property type="match status" value="1"/>
</dbReference>
<keyword evidence="4" id="KW-1003">Cell membrane</keyword>
<dbReference type="PROSITE" id="PS50109">
    <property type="entry name" value="HIS_KIN"/>
    <property type="match status" value="1"/>
</dbReference>
<dbReference type="GO" id="GO:0005886">
    <property type="term" value="C:plasma membrane"/>
    <property type="evidence" value="ECO:0007669"/>
    <property type="project" value="UniProtKB-SubCell"/>
</dbReference>